<proteinExistence type="predicted"/>
<dbReference type="HOGENOM" id="CLU_067347_0_0_4"/>
<keyword evidence="3" id="KW-1185">Reference proteome</keyword>
<dbReference type="EMBL" id="CP002039">
    <property type="protein sequence ID" value="ADJ64762.1"/>
    <property type="molecule type" value="Genomic_DNA"/>
</dbReference>
<dbReference type="GO" id="GO:0004534">
    <property type="term" value="F:5'-3' RNA exonuclease activity"/>
    <property type="evidence" value="ECO:0007669"/>
    <property type="project" value="TreeGrafter"/>
</dbReference>
<dbReference type="Pfam" id="PF02811">
    <property type="entry name" value="PHP"/>
    <property type="match status" value="1"/>
</dbReference>
<dbReference type="Gene3D" id="1.10.150.650">
    <property type="match status" value="1"/>
</dbReference>
<dbReference type="InterPro" id="IPR004013">
    <property type="entry name" value="PHP_dom"/>
</dbReference>
<dbReference type="InterPro" id="IPR049742">
    <property type="entry name" value="35NBP"/>
</dbReference>
<feature type="domain" description="Polymerase/histidinol phosphatase N-terminal" evidence="1">
    <location>
        <begin position="8"/>
        <end position="73"/>
    </location>
</feature>
<name>D8J1X9_HERSS</name>
<dbReference type="Gene3D" id="3.20.20.140">
    <property type="entry name" value="Metal-dependent hydrolases"/>
    <property type="match status" value="1"/>
</dbReference>
<dbReference type="InterPro" id="IPR052018">
    <property type="entry name" value="PHP_domain"/>
</dbReference>
<dbReference type="InterPro" id="IPR016195">
    <property type="entry name" value="Pol/histidinol_Pase-like"/>
</dbReference>
<evidence type="ECO:0000259" key="1">
    <source>
        <dbReference type="SMART" id="SM00481"/>
    </source>
</evidence>
<reference evidence="2 3" key="1">
    <citation type="submission" date="2010-04" db="EMBL/GenBank/DDBJ databases">
        <title>The genome of Herbaspirillum seropedicae SmR1, an endophytic, nitrogen-fixing, plant-growth promoting beta-Proteobacteria.</title>
        <authorList>
            <person name="Pedrosa F.O."/>
            <person name="Monteiro R.A."/>
            <person name="Wassem R."/>
            <person name="Cruz L.M."/>
            <person name="Ayub R.A."/>
            <person name="Colauto N.B."/>
            <person name="Fernandez M.A."/>
            <person name="Fungaro M.H.P."/>
            <person name="Grisard E.C."/>
            <person name="Hungria M."/>
            <person name="Madeira H.M.F."/>
            <person name="Nodari R.O."/>
            <person name="Osaku C.A."/>
            <person name="Petzl-Erler M.L."/>
            <person name="Terenzi H."/>
            <person name="Vieira L.G.E."/>
            <person name="Almeida M.I.M."/>
            <person name="Alves L.R."/>
            <person name="Arantes O.M.N."/>
            <person name="Balsanelli E."/>
            <person name="Barcellos F.G."/>
            <person name="Baura V.A."/>
            <person name="Binde D.R."/>
            <person name="Campo R.J."/>
            <person name="Chubatsu L.S."/>
            <person name="Chueire L.M.O."/>
            <person name="Ciferri R.R."/>
            <person name="Correa L.C."/>
            <person name="da Conceicao Silva J.L."/>
            <person name="Dabul A.N.G."/>
            <person name="Dambros B.P."/>
            <person name="Faoro H."/>
            <person name="Favetti A."/>
            <person name="Friedermann G."/>
            <person name="Furlaneto M.C."/>
            <person name="Gasques L.S."/>
            <person name="Gimenes C.C.T."/>
            <person name="Gioppo N.M.R."/>
            <person name="Glienke-Blanco C."/>
            <person name="Godoy L.P."/>
            <person name="Guerra M.P."/>
            <person name="Karp S."/>
            <person name="Kava-Cordeiro V."/>
            <person name="Margarido V.P."/>
            <person name="Mathioni S.M."/>
            <person name="Menck-Soares M.A."/>
            <person name="Murace N.K."/>
            <person name="Nicolas M.F."/>
            <person name="Oliveira C.E.C."/>
            <person name="Pagnan N.A.B."/>
            <person name="Pamphile J.A."/>
            <person name="Patussi E.V."/>
            <person name="Pereira L.F.P."/>
            <person name="Pereira-Ferrari L."/>
            <person name="Pinto F.G.S."/>
            <person name="Precoma C."/>
            <person name="Prioli A.J."/>
            <person name="Prioli S.M.A.P."/>
            <person name="Raittz R.T."/>
            <person name="Ramos H.J.O."/>
            <person name="Ribeiro E.M.S.F."/>
            <person name="Rigo L.U."/>
            <person name="Rocha C.L.M.S.C."/>
            <person name="Rocha S.N."/>
            <person name="Santos K."/>
            <person name="Satori D."/>
            <person name="Silva A.G."/>
            <person name="Simao R.C.G."/>
            <person name="Soares M.A.M."/>
            <person name="Souza E.M."/>
            <person name="Steffens M.B.R."/>
            <person name="Steindel M."/>
            <person name="Tadra-Sfeir M.Z."/>
            <person name="Takahashi E.K."/>
            <person name="Torres R.A."/>
            <person name="Valle J.S."/>
            <person name="Vernal J.I."/>
            <person name="Vilas-Boas L.A."/>
            <person name="Watanabe M.A.E."/>
            <person name="Weiss V.A."/>
            <person name="Yates M.A."/>
            <person name="Souza E.M."/>
        </authorList>
    </citation>
    <scope>NUCLEOTIDE SEQUENCE [LARGE SCALE GENOMIC DNA]</scope>
    <source>
        <strain evidence="2 3">SmR1</strain>
    </source>
</reference>
<dbReference type="PANTHER" id="PTHR42924:SF3">
    <property type="entry name" value="POLYMERASE_HISTIDINOL PHOSPHATASE N-TERMINAL DOMAIN-CONTAINING PROTEIN"/>
    <property type="match status" value="1"/>
</dbReference>
<dbReference type="NCBIfam" id="NF041577">
    <property type="entry name" value="nside_bi_sphtase"/>
    <property type="match status" value="1"/>
</dbReference>
<evidence type="ECO:0000313" key="3">
    <source>
        <dbReference type="Proteomes" id="UP000000329"/>
    </source>
</evidence>
<dbReference type="SUPFAM" id="SSF89550">
    <property type="entry name" value="PHP domain-like"/>
    <property type="match status" value="1"/>
</dbReference>
<gene>
    <name evidence="2" type="ordered locus">Hsero_3281</name>
</gene>
<dbReference type="InterPro" id="IPR003141">
    <property type="entry name" value="Pol/His_phosphatase_N"/>
</dbReference>
<dbReference type="KEGG" id="hse:Hsero_3281"/>
<dbReference type="STRING" id="757424.Hsero_3281"/>
<accession>D8J1X9</accession>
<dbReference type="Proteomes" id="UP000000329">
    <property type="component" value="Chromosome"/>
</dbReference>
<organism evidence="2 3">
    <name type="scientific">Herbaspirillum seropedicae (strain SmR1)</name>
    <dbReference type="NCBI Taxonomy" id="757424"/>
    <lineage>
        <taxon>Bacteria</taxon>
        <taxon>Pseudomonadati</taxon>
        <taxon>Pseudomonadota</taxon>
        <taxon>Betaproteobacteria</taxon>
        <taxon>Burkholderiales</taxon>
        <taxon>Oxalobacteraceae</taxon>
        <taxon>Herbaspirillum</taxon>
    </lineage>
</organism>
<protein>
    <submittedName>
        <fullName evidence="2">PHP family metal-dependent phosphoesterase protein</fullName>
    </submittedName>
</protein>
<dbReference type="GO" id="GO:0035312">
    <property type="term" value="F:5'-3' DNA exonuclease activity"/>
    <property type="evidence" value="ECO:0007669"/>
    <property type="project" value="TreeGrafter"/>
</dbReference>
<evidence type="ECO:0000313" key="2">
    <source>
        <dbReference type="EMBL" id="ADJ64762.1"/>
    </source>
</evidence>
<dbReference type="PANTHER" id="PTHR42924">
    <property type="entry name" value="EXONUCLEASE"/>
    <property type="match status" value="1"/>
</dbReference>
<dbReference type="eggNOG" id="COG0587">
    <property type="taxonomic scope" value="Bacteria"/>
</dbReference>
<dbReference type="SMART" id="SM00481">
    <property type="entry name" value="POLIIIAc"/>
    <property type="match status" value="1"/>
</dbReference>
<dbReference type="CDD" id="cd07438">
    <property type="entry name" value="PHP_HisPPase_AMP"/>
    <property type="match status" value="1"/>
</dbReference>
<dbReference type="AlphaFoldDB" id="D8J1X9"/>
<sequence length="282" mass="30637">MSMSELKFDLHCHSNVSDGLLPPEQVAARAKANGVGVWALTDHDEIDGVARARAAAQALGMVHVGGVEISVTWAGHTVHIVGLQIDETNPALVQGLAATRNGRERRAREIAAQLEQHGVAGAYEGALKHVGNPDLISRTHFARFMVECGRCCDTREVFANYLTEGKPGYVPHRWATLEEAVRWIRGAGGVAVIAHPGRYKYSETQFGAFFDEFRQLGGAAIEVNTGSHTPEQYQQYAQVARHYGFLASMGSDFHGPGESRVDLGGLPPLPQGVKPVWHDWAL</sequence>